<dbReference type="InterPro" id="IPR050739">
    <property type="entry name" value="MFP"/>
</dbReference>
<accession>A0A2W5QY99</accession>
<organism evidence="5 6">
    <name type="scientific">Ancylobacter novellus</name>
    <name type="common">Thiobacillus novellus</name>
    <dbReference type="NCBI Taxonomy" id="921"/>
    <lineage>
        <taxon>Bacteria</taxon>
        <taxon>Pseudomonadati</taxon>
        <taxon>Pseudomonadota</taxon>
        <taxon>Alphaproteobacteria</taxon>
        <taxon>Hyphomicrobiales</taxon>
        <taxon>Xanthobacteraceae</taxon>
        <taxon>Ancylobacter</taxon>
    </lineage>
</organism>
<dbReference type="Gene3D" id="2.40.30.170">
    <property type="match status" value="1"/>
</dbReference>
<dbReference type="Gene3D" id="1.10.287.470">
    <property type="entry name" value="Helix hairpin bin"/>
    <property type="match status" value="1"/>
</dbReference>
<keyword evidence="1" id="KW-0175">Coiled coil</keyword>
<keyword evidence="2" id="KW-0812">Transmembrane</keyword>
<evidence type="ECO:0000259" key="4">
    <source>
        <dbReference type="Pfam" id="PF25954"/>
    </source>
</evidence>
<comment type="caution">
    <text evidence="5">The sequence shown here is derived from an EMBL/GenBank/DDBJ whole genome shotgun (WGS) entry which is preliminary data.</text>
</comment>
<sequence>MSSVDTSHVGFVGADHPAEPSSHWVASVRRLIIPAAVIAAVICLIVVFNDRWGTWVSEAAIQSTDDAYVEADVSTLSARVSGNVLNVLVNDFQPVKAGEVLVEIDPSDYQAAVAGAQAAVAGAKAALDNLANQETLQRALLEQAKAQRDSAVAAQTWALEERNRQQTLVQGGIAGTEQKLQQSIASYTEAVANVASAESAIQAQQAQLDVLIGQEGTLRANLDAARANLKTAELKLGYTKVVAPFDGVASTRKVQPADYVNVGTSLIAVVPVPNVYVIANFKETQLTRVEAGQPVELTVDTFPGQTLHGHVGRLSPASGAVFALLPPDNATGNFTKVVQRIPVRIEIDPDQPLTDRLRAGMSVEAHIHVDHVAAGKTL</sequence>
<feature type="domain" description="CusB-like beta-barrel" evidence="4">
    <location>
        <begin position="275"/>
        <end position="317"/>
    </location>
</feature>
<protein>
    <submittedName>
        <fullName evidence="5">Hemolysin D</fullName>
    </submittedName>
</protein>
<keyword evidence="2" id="KW-0472">Membrane</keyword>
<feature type="domain" description="Multidrug resistance protein MdtA-like barrel-sandwich hybrid" evidence="3">
    <location>
        <begin position="75"/>
        <end position="270"/>
    </location>
</feature>
<proteinExistence type="predicted"/>
<dbReference type="GO" id="GO:0055085">
    <property type="term" value="P:transmembrane transport"/>
    <property type="evidence" value="ECO:0007669"/>
    <property type="project" value="InterPro"/>
</dbReference>
<evidence type="ECO:0000313" key="5">
    <source>
        <dbReference type="EMBL" id="PZQ81289.1"/>
    </source>
</evidence>
<feature type="coiled-coil region" evidence="1">
    <location>
        <begin position="113"/>
        <end position="147"/>
    </location>
</feature>
<gene>
    <name evidence="5" type="ORF">DI549_14490</name>
</gene>
<dbReference type="SUPFAM" id="SSF111369">
    <property type="entry name" value="HlyD-like secretion proteins"/>
    <property type="match status" value="2"/>
</dbReference>
<evidence type="ECO:0000259" key="3">
    <source>
        <dbReference type="Pfam" id="PF25917"/>
    </source>
</evidence>
<evidence type="ECO:0000256" key="2">
    <source>
        <dbReference type="SAM" id="Phobius"/>
    </source>
</evidence>
<dbReference type="PANTHER" id="PTHR30386:SF24">
    <property type="entry name" value="MULTIDRUG RESISTANCE EFFLUX PUMP"/>
    <property type="match status" value="1"/>
</dbReference>
<evidence type="ECO:0000313" key="6">
    <source>
        <dbReference type="Proteomes" id="UP000248887"/>
    </source>
</evidence>
<dbReference type="InterPro" id="IPR058625">
    <property type="entry name" value="MdtA-like_BSH"/>
</dbReference>
<dbReference type="PANTHER" id="PTHR30386">
    <property type="entry name" value="MEMBRANE FUSION SUBUNIT OF EMRAB-TOLC MULTIDRUG EFFLUX PUMP"/>
    <property type="match status" value="1"/>
</dbReference>
<dbReference type="Pfam" id="PF25917">
    <property type="entry name" value="BSH_RND"/>
    <property type="match status" value="1"/>
</dbReference>
<reference evidence="5 6" key="1">
    <citation type="submission" date="2017-08" db="EMBL/GenBank/DDBJ databases">
        <title>Infants hospitalized years apart are colonized by the same room-sourced microbial strains.</title>
        <authorList>
            <person name="Brooks B."/>
            <person name="Olm M.R."/>
            <person name="Firek B.A."/>
            <person name="Baker R."/>
            <person name="Thomas B.C."/>
            <person name="Morowitz M.J."/>
            <person name="Banfield J.F."/>
        </authorList>
    </citation>
    <scope>NUCLEOTIDE SEQUENCE [LARGE SCALE GENOMIC DNA]</scope>
    <source>
        <strain evidence="5">S2_005_001_R2_27</strain>
    </source>
</reference>
<evidence type="ECO:0000256" key="1">
    <source>
        <dbReference type="SAM" id="Coils"/>
    </source>
</evidence>
<dbReference type="Pfam" id="PF25954">
    <property type="entry name" value="Beta-barrel_RND_2"/>
    <property type="match status" value="1"/>
</dbReference>
<dbReference type="AlphaFoldDB" id="A0A2W5QY99"/>
<dbReference type="InterPro" id="IPR058792">
    <property type="entry name" value="Beta-barrel_RND_2"/>
</dbReference>
<dbReference type="EMBL" id="QFQD01000048">
    <property type="protein sequence ID" value="PZQ81289.1"/>
    <property type="molecule type" value="Genomic_DNA"/>
</dbReference>
<name>A0A2W5QY99_ANCNO</name>
<dbReference type="Proteomes" id="UP000248887">
    <property type="component" value="Unassembled WGS sequence"/>
</dbReference>
<keyword evidence="2" id="KW-1133">Transmembrane helix</keyword>
<feature type="transmembrane region" description="Helical" evidence="2">
    <location>
        <begin position="31"/>
        <end position="48"/>
    </location>
</feature>
<dbReference type="Gene3D" id="2.40.50.100">
    <property type="match status" value="1"/>
</dbReference>